<dbReference type="STRING" id="1440774.Y900_024160"/>
<gene>
    <name evidence="1" type="ORF">Y900_024160</name>
</gene>
<sequence length="84" mass="9343">MARRVRAPSDGPQLRAEILAELRETLSTLAGVPWVDNHLAAIERGDEVVLKRWDLPDWCPQQYAGRPGDPVILRADNTIAEVGE</sequence>
<dbReference type="Proteomes" id="UP000022835">
    <property type="component" value="Unassembled WGS sequence"/>
</dbReference>
<dbReference type="AlphaFoldDB" id="A0A064CQJ5"/>
<proteinExistence type="predicted"/>
<evidence type="ECO:0000313" key="2">
    <source>
        <dbReference type="Proteomes" id="UP000022835"/>
    </source>
</evidence>
<organism evidence="1 2">
    <name type="scientific">Mycolicibacterium aromaticivorans JS19b1 = JCM 16368</name>
    <dbReference type="NCBI Taxonomy" id="1440774"/>
    <lineage>
        <taxon>Bacteria</taxon>
        <taxon>Bacillati</taxon>
        <taxon>Actinomycetota</taxon>
        <taxon>Actinomycetes</taxon>
        <taxon>Mycobacteriales</taxon>
        <taxon>Mycobacteriaceae</taxon>
        <taxon>Mycolicibacterium</taxon>
    </lineage>
</organism>
<dbReference type="EMBL" id="JALN02000001">
    <property type="protein sequence ID" value="KDF01937.1"/>
    <property type="molecule type" value="Genomic_DNA"/>
</dbReference>
<protein>
    <submittedName>
        <fullName evidence="1">Uncharacterized protein</fullName>
    </submittedName>
</protein>
<comment type="caution">
    <text evidence="1">The sequence shown here is derived from an EMBL/GenBank/DDBJ whole genome shotgun (WGS) entry which is preliminary data.</text>
</comment>
<name>A0A064CQJ5_9MYCO</name>
<dbReference type="OrthoDB" id="5185819at2"/>
<accession>A0A064CQJ5</accession>
<reference evidence="1" key="1">
    <citation type="submission" date="2014-05" db="EMBL/GenBank/DDBJ databases">
        <title>Genome sequence of Mycobacterium aromaticivorans strain JS19b1T (= DSM 45407T).</title>
        <authorList>
            <person name="Kwak Y."/>
            <person name="Park G.-S."/>
            <person name="Li Q.X."/>
            <person name="Lee S.-E."/>
            <person name="Shin J.-H."/>
        </authorList>
    </citation>
    <scope>NUCLEOTIDE SEQUENCE [LARGE SCALE GENOMIC DNA]</scope>
    <source>
        <strain evidence="1">JS19b1</strain>
    </source>
</reference>
<evidence type="ECO:0000313" key="1">
    <source>
        <dbReference type="EMBL" id="KDF01937.1"/>
    </source>
</evidence>
<keyword evidence="2" id="KW-1185">Reference proteome</keyword>
<dbReference type="RefSeq" id="WP_036344772.1">
    <property type="nucleotide sequence ID" value="NZ_JALN02000001.1"/>
</dbReference>